<gene>
    <name evidence="9" type="primary">ugpE_1</name>
    <name evidence="9" type="ORF">KCTCHS21_13430</name>
</gene>
<evidence type="ECO:0000256" key="7">
    <source>
        <dbReference type="RuleBase" id="RU363032"/>
    </source>
</evidence>
<dbReference type="PANTHER" id="PTHR43744:SF8">
    <property type="entry name" value="SN-GLYCEROL-3-PHOSPHATE TRANSPORT SYSTEM PERMEASE PROTEIN UGPE"/>
    <property type="match status" value="1"/>
</dbReference>
<dbReference type="EMBL" id="AP019400">
    <property type="protein sequence ID" value="BBI31944.1"/>
    <property type="molecule type" value="Genomic_DNA"/>
</dbReference>
<dbReference type="Gene3D" id="1.10.3720.10">
    <property type="entry name" value="MetI-like"/>
    <property type="match status" value="1"/>
</dbReference>
<keyword evidence="3" id="KW-1003">Cell membrane</keyword>
<dbReference type="InterPro" id="IPR000515">
    <property type="entry name" value="MetI-like"/>
</dbReference>
<evidence type="ECO:0000256" key="4">
    <source>
        <dbReference type="ARBA" id="ARBA00022692"/>
    </source>
</evidence>
<evidence type="ECO:0000256" key="1">
    <source>
        <dbReference type="ARBA" id="ARBA00004651"/>
    </source>
</evidence>
<dbReference type="GO" id="GO:0055085">
    <property type="term" value="P:transmembrane transport"/>
    <property type="evidence" value="ECO:0007669"/>
    <property type="project" value="InterPro"/>
</dbReference>
<feature type="domain" description="ABC transmembrane type-1" evidence="8">
    <location>
        <begin position="69"/>
        <end position="257"/>
    </location>
</feature>
<dbReference type="CDD" id="cd06261">
    <property type="entry name" value="TM_PBP2"/>
    <property type="match status" value="1"/>
</dbReference>
<dbReference type="AlphaFoldDB" id="A0A3T1D1I1"/>
<evidence type="ECO:0000256" key="5">
    <source>
        <dbReference type="ARBA" id="ARBA00022989"/>
    </source>
</evidence>
<dbReference type="RefSeq" id="WP_130606116.1">
    <property type="nucleotide sequence ID" value="NZ_AP019400.1"/>
</dbReference>
<evidence type="ECO:0000256" key="2">
    <source>
        <dbReference type="ARBA" id="ARBA00022448"/>
    </source>
</evidence>
<keyword evidence="4 7" id="KW-0812">Transmembrane</keyword>
<dbReference type="Pfam" id="PF00528">
    <property type="entry name" value="BPD_transp_1"/>
    <property type="match status" value="1"/>
</dbReference>
<keyword evidence="2 7" id="KW-0813">Transport</keyword>
<dbReference type="SUPFAM" id="SSF161098">
    <property type="entry name" value="MetI-like"/>
    <property type="match status" value="1"/>
</dbReference>
<evidence type="ECO:0000256" key="6">
    <source>
        <dbReference type="ARBA" id="ARBA00023136"/>
    </source>
</evidence>
<evidence type="ECO:0000313" key="10">
    <source>
        <dbReference type="Proteomes" id="UP000289856"/>
    </source>
</evidence>
<proteinExistence type="inferred from homology"/>
<dbReference type="Proteomes" id="UP000289856">
    <property type="component" value="Chromosome"/>
</dbReference>
<comment type="similarity">
    <text evidence="7">Belongs to the binding-protein-dependent transport system permease family.</text>
</comment>
<keyword evidence="5 7" id="KW-1133">Transmembrane helix</keyword>
<dbReference type="OrthoDB" id="187395at2"/>
<feature type="transmembrane region" description="Helical" evidence="7">
    <location>
        <begin position="73"/>
        <end position="92"/>
    </location>
</feature>
<evidence type="ECO:0000313" key="9">
    <source>
        <dbReference type="EMBL" id="BBI31944.1"/>
    </source>
</evidence>
<accession>A0A3T1D1I1</accession>
<sequence>MRSTTFSKGLMYFVIAVIVVVYLYPLLYTFNISLKTSNNFMLDPVGLSESLHWKNYLDAWKTGNFGNYIMNSFIYTILVTVMTILLNIFLAFPIARQYIRGAQFLTLFMLAAMFLPDGTIPLFQLFLKMNLYNTSLGYIITLLSIGGLTFYFFVSYIKAIPKDFDEACAIDGCGYLRYMFMILMPLMKPAIATMIIFNAMNVWNDIIRATIFLSNDKLYPITKGLFVFFGVHNNNWTVLTAALIIVSLPITAFYLTFQRYIVDGALAGAVKS</sequence>
<feature type="transmembrane region" description="Helical" evidence="7">
    <location>
        <begin position="175"/>
        <end position="197"/>
    </location>
</feature>
<reference evidence="9 10" key="1">
    <citation type="submission" date="2019-01" db="EMBL/GenBank/DDBJ databases">
        <title>Complete genome sequence of Cohnella hallensis HS21 isolated from Korean fir (Abies koreana) rhizospheric soil.</title>
        <authorList>
            <person name="Jiang L."/>
            <person name="Kang S.W."/>
            <person name="Kim S."/>
            <person name="Jung J."/>
            <person name="Kim C.Y."/>
            <person name="Kim D.H."/>
            <person name="Kim S.W."/>
            <person name="Lee J."/>
        </authorList>
    </citation>
    <scope>NUCLEOTIDE SEQUENCE [LARGE SCALE GENOMIC DNA]</scope>
    <source>
        <strain evidence="9 10">HS21</strain>
    </source>
</reference>
<keyword evidence="10" id="KW-1185">Reference proteome</keyword>
<protein>
    <submittedName>
        <fullName evidence="9">sn-glycerol-3-phosphate transport system permease protein UgpE</fullName>
    </submittedName>
</protein>
<comment type="subcellular location">
    <subcellularLocation>
        <location evidence="1 7">Cell membrane</location>
        <topology evidence="1 7">Multi-pass membrane protein</topology>
    </subcellularLocation>
</comment>
<name>A0A3T1D1I1_9BACL</name>
<keyword evidence="6 7" id="KW-0472">Membrane</keyword>
<dbReference type="PROSITE" id="PS50928">
    <property type="entry name" value="ABC_TM1"/>
    <property type="match status" value="1"/>
</dbReference>
<feature type="transmembrane region" description="Helical" evidence="7">
    <location>
        <begin position="12"/>
        <end position="34"/>
    </location>
</feature>
<evidence type="ECO:0000256" key="3">
    <source>
        <dbReference type="ARBA" id="ARBA00022475"/>
    </source>
</evidence>
<evidence type="ECO:0000259" key="8">
    <source>
        <dbReference type="PROSITE" id="PS50928"/>
    </source>
</evidence>
<dbReference type="GO" id="GO:0005886">
    <property type="term" value="C:plasma membrane"/>
    <property type="evidence" value="ECO:0007669"/>
    <property type="project" value="UniProtKB-SubCell"/>
</dbReference>
<feature type="transmembrane region" description="Helical" evidence="7">
    <location>
        <begin position="104"/>
        <end position="123"/>
    </location>
</feature>
<dbReference type="KEGG" id="cohn:KCTCHS21_13430"/>
<feature type="transmembrane region" description="Helical" evidence="7">
    <location>
        <begin position="135"/>
        <end position="154"/>
    </location>
</feature>
<organism evidence="9 10">
    <name type="scientific">Cohnella abietis</name>
    <dbReference type="NCBI Taxonomy" id="2507935"/>
    <lineage>
        <taxon>Bacteria</taxon>
        <taxon>Bacillati</taxon>
        <taxon>Bacillota</taxon>
        <taxon>Bacilli</taxon>
        <taxon>Bacillales</taxon>
        <taxon>Paenibacillaceae</taxon>
        <taxon>Cohnella</taxon>
    </lineage>
</organism>
<feature type="transmembrane region" description="Helical" evidence="7">
    <location>
        <begin position="236"/>
        <end position="257"/>
    </location>
</feature>
<dbReference type="InterPro" id="IPR035906">
    <property type="entry name" value="MetI-like_sf"/>
</dbReference>
<dbReference type="PANTHER" id="PTHR43744">
    <property type="entry name" value="ABC TRANSPORTER PERMEASE PROTEIN MG189-RELATED-RELATED"/>
    <property type="match status" value="1"/>
</dbReference>